<feature type="transmembrane region" description="Helical" evidence="2">
    <location>
        <begin position="49"/>
        <end position="71"/>
    </location>
</feature>
<feature type="region of interest" description="Disordered" evidence="1">
    <location>
        <begin position="158"/>
        <end position="190"/>
    </location>
</feature>
<keyword evidence="2" id="KW-0472">Membrane</keyword>
<protein>
    <submittedName>
        <fullName evidence="3">Uncharacterized protein</fullName>
    </submittedName>
</protein>
<keyword evidence="2" id="KW-0812">Transmembrane</keyword>
<organism evidence="3 4">
    <name type="scientific">Boothiomyces macroporosus</name>
    <dbReference type="NCBI Taxonomy" id="261099"/>
    <lineage>
        <taxon>Eukaryota</taxon>
        <taxon>Fungi</taxon>
        <taxon>Fungi incertae sedis</taxon>
        <taxon>Chytridiomycota</taxon>
        <taxon>Chytridiomycota incertae sedis</taxon>
        <taxon>Chytridiomycetes</taxon>
        <taxon>Rhizophydiales</taxon>
        <taxon>Terramycetaceae</taxon>
        <taxon>Boothiomyces</taxon>
    </lineage>
</organism>
<reference evidence="3" key="1">
    <citation type="submission" date="2020-05" db="EMBL/GenBank/DDBJ databases">
        <title>Phylogenomic resolution of chytrid fungi.</title>
        <authorList>
            <person name="Stajich J.E."/>
            <person name="Amses K."/>
            <person name="Simmons R."/>
            <person name="Seto K."/>
            <person name="Myers J."/>
            <person name="Bonds A."/>
            <person name="Quandt C.A."/>
            <person name="Barry K."/>
            <person name="Liu P."/>
            <person name="Grigoriev I."/>
            <person name="Longcore J.E."/>
            <person name="James T.Y."/>
        </authorList>
    </citation>
    <scope>NUCLEOTIDE SEQUENCE</scope>
    <source>
        <strain evidence="3">PLAUS21</strain>
    </source>
</reference>
<feature type="transmembrane region" description="Helical" evidence="2">
    <location>
        <begin position="91"/>
        <end position="110"/>
    </location>
</feature>
<keyword evidence="4" id="KW-1185">Reference proteome</keyword>
<dbReference type="Proteomes" id="UP001210925">
    <property type="component" value="Unassembled WGS sequence"/>
</dbReference>
<gene>
    <name evidence="3" type="ORF">HK103_000467</name>
</gene>
<evidence type="ECO:0000313" key="3">
    <source>
        <dbReference type="EMBL" id="KAJ3253559.1"/>
    </source>
</evidence>
<name>A0AAD5Y5W1_9FUNG</name>
<dbReference type="AlphaFoldDB" id="A0AAD5Y5W1"/>
<proteinExistence type="predicted"/>
<keyword evidence="2" id="KW-1133">Transmembrane helix</keyword>
<feature type="compositionally biased region" description="Polar residues" evidence="1">
    <location>
        <begin position="163"/>
        <end position="174"/>
    </location>
</feature>
<sequence>MIFTSACAITYTCIGIIYDNVQAVGLTMLVYSQQLFPNKDEKLILRNSIIVIIACCVIDYIALAIFLIINYSGYIDADYYNISSLMATSALAIHSSIMLIVFNQLVTLAFSRKIHIPTLGLGDPTQTSFSFSKGATTDISKVNGGINSSICSSRRDEDMAGVHNSQAQPPSETNFEIEWQFTPNNSELAR</sequence>
<dbReference type="EMBL" id="JADGKB010000106">
    <property type="protein sequence ID" value="KAJ3253559.1"/>
    <property type="molecule type" value="Genomic_DNA"/>
</dbReference>
<evidence type="ECO:0000256" key="1">
    <source>
        <dbReference type="SAM" id="MobiDB-lite"/>
    </source>
</evidence>
<evidence type="ECO:0000256" key="2">
    <source>
        <dbReference type="SAM" id="Phobius"/>
    </source>
</evidence>
<evidence type="ECO:0000313" key="4">
    <source>
        <dbReference type="Proteomes" id="UP001210925"/>
    </source>
</evidence>
<comment type="caution">
    <text evidence="3">The sequence shown here is derived from an EMBL/GenBank/DDBJ whole genome shotgun (WGS) entry which is preliminary data.</text>
</comment>
<accession>A0AAD5Y5W1</accession>
<feature type="compositionally biased region" description="Polar residues" evidence="1">
    <location>
        <begin position="181"/>
        <end position="190"/>
    </location>
</feature>